<dbReference type="Proteomes" id="UP000274920">
    <property type="component" value="Unassembled WGS sequence"/>
</dbReference>
<keyword evidence="2" id="KW-1185">Reference proteome</keyword>
<accession>A0A3R8L0I8</accession>
<evidence type="ECO:0000313" key="2">
    <source>
        <dbReference type="Proteomes" id="UP000274920"/>
    </source>
</evidence>
<reference evidence="1" key="1">
    <citation type="submission" date="2018-10" db="EMBL/GenBank/DDBJ databases">
        <title>Schaedlerella arabinophila gen. nov. sp. nov., isolated from the mouse intestinal tract and comparative analysis with the genome of the closely related altered Schaedler flora strain ASF502.</title>
        <authorList>
            <person name="Miyake S."/>
            <person name="Soh M."/>
            <person name="Seedorf H."/>
        </authorList>
    </citation>
    <scope>NUCLEOTIDE SEQUENCE [LARGE SCALE GENOMIC DNA]</scope>
    <source>
        <strain evidence="1">DSM 106076</strain>
    </source>
</reference>
<dbReference type="RefSeq" id="WP_125127841.1">
    <property type="nucleotide sequence ID" value="NZ_RHJS01000002.1"/>
</dbReference>
<gene>
    <name evidence="1" type="ORF">EBB54_14075</name>
</gene>
<protein>
    <submittedName>
        <fullName evidence="1">Uncharacterized protein</fullName>
    </submittedName>
</protein>
<dbReference type="EMBL" id="RHJS01000002">
    <property type="protein sequence ID" value="RRK32364.1"/>
    <property type="molecule type" value="Genomic_DNA"/>
</dbReference>
<name>A0A3R8L0I8_9FIRM</name>
<evidence type="ECO:0000313" key="1">
    <source>
        <dbReference type="EMBL" id="RRK32364.1"/>
    </source>
</evidence>
<comment type="caution">
    <text evidence="1">The sequence shown here is derived from an EMBL/GenBank/DDBJ whole genome shotgun (WGS) entry which is preliminary data.</text>
</comment>
<proteinExistence type="predicted"/>
<organism evidence="1 2">
    <name type="scientific">Schaedlerella arabinosiphila</name>
    <dbReference type="NCBI Taxonomy" id="2044587"/>
    <lineage>
        <taxon>Bacteria</taxon>
        <taxon>Bacillati</taxon>
        <taxon>Bacillota</taxon>
        <taxon>Clostridia</taxon>
        <taxon>Lachnospirales</taxon>
        <taxon>Lachnospiraceae</taxon>
        <taxon>Schaedlerella</taxon>
    </lineage>
</organism>
<sequence>MEWKNQEKTKYDPEKIMTELLKAVTESYLETKELKRTAEEFFMSTIKIRKLLIKDGVYNSEQSAPLEGQDARENPDDHRA</sequence>
<dbReference type="AlphaFoldDB" id="A0A3R8L0I8"/>